<reference evidence="2" key="1">
    <citation type="submission" date="2021-03" db="EMBL/GenBank/DDBJ databases">
        <title>Draft genome sequence of rust myrtle Austropuccinia psidii MF-1, a brazilian biotype.</title>
        <authorList>
            <person name="Quecine M.C."/>
            <person name="Pachon D.M.R."/>
            <person name="Bonatelli M.L."/>
            <person name="Correr F.H."/>
            <person name="Franceschini L.M."/>
            <person name="Leite T.F."/>
            <person name="Margarido G.R.A."/>
            <person name="Almeida C.A."/>
            <person name="Ferrarezi J.A."/>
            <person name="Labate C.A."/>
        </authorList>
    </citation>
    <scope>NUCLEOTIDE SEQUENCE</scope>
    <source>
        <strain evidence="2">MF-1</strain>
    </source>
</reference>
<accession>A0A9Q3CZP2</accession>
<sequence length="543" mass="62181">MIFVGGIRLWPYHLTRLLTFTPIYHDGQAYLSRALWRLNTQKSLSRYPLACGILLLLLDPSDATKAKFRTKNPFTSDFGNFLVGRPSSQEDRIFLDMAEGNERNLDVQEEITAPTFCSSHLNSASMTIHPDVSPNQPSSMVVANARAYQTPKPLDFDLNFSPERIGESFEEHVSRCTETSHLEVRQKQQLEKELEDDFHWGSDFSGESSSSPRTQHSTHEHTSDLAEKLNSGQKCSEIPKEIVFLPETLQVKAPSYFAFLKTVEAFIKDASPKDKGTLCHPSLSEEELYQSWPTLESKKRKAESRPLSVSTRLERTRFKARKISGAMRHKLPYYGFIISGSILLNKLNLYDGEKKLLLSLYALWTTEKEILKQQQIVSDDLYNILVIVRAVDCSNKAVLVRISHLNQLFSPPLFETPQDLASAQKKGFVFLSDFWNNFDLFSRAENVEDDKLELGRLRVLLSKLEGAQAKAAPQITWIVFQNYCKHQLPLLYDAFMREAKVYKLLKEAVNTMVIQESIYHAGLEEEFEVYRSDFKLKNTLTKE</sequence>
<name>A0A9Q3CZP2_9BASI</name>
<gene>
    <name evidence="2" type="ORF">O181_033921</name>
</gene>
<feature type="compositionally biased region" description="Basic and acidic residues" evidence="1">
    <location>
        <begin position="217"/>
        <end position="227"/>
    </location>
</feature>
<evidence type="ECO:0000256" key="1">
    <source>
        <dbReference type="SAM" id="MobiDB-lite"/>
    </source>
</evidence>
<dbReference type="Proteomes" id="UP000765509">
    <property type="component" value="Unassembled WGS sequence"/>
</dbReference>
<dbReference type="EMBL" id="AVOT02012457">
    <property type="protein sequence ID" value="MBW0494206.1"/>
    <property type="molecule type" value="Genomic_DNA"/>
</dbReference>
<feature type="compositionally biased region" description="Low complexity" evidence="1">
    <location>
        <begin position="202"/>
        <end position="211"/>
    </location>
</feature>
<proteinExistence type="predicted"/>
<comment type="caution">
    <text evidence="2">The sequence shown here is derived from an EMBL/GenBank/DDBJ whole genome shotgun (WGS) entry which is preliminary data.</text>
</comment>
<evidence type="ECO:0000313" key="3">
    <source>
        <dbReference type="Proteomes" id="UP000765509"/>
    </source>
</evidence>
<feature type="region of interest" description="Disordered" evidence="1">
    <location>
        <begin position="199"/>
        <end position="231"/>
    </location>
</feature>
<protein>
    <submittedName>
        <fullName evidence="2">Uncharacterized protein</fullName>
    </submittedName>
</protein>
<dbReference type="AlphaFoldDB" id="A0A9Q3CZP2"/>
<organism evidence="2 3">
    <name type="scientific">Austropuccinia psidii MF-1</name>
    <dbReference type="NCBI Taxonomy" id="1389203"/>
    <lineage>
        <taxon>Eukaryota</taxon>
        <taxon>Fungi</taxon>
        <taxon>Dikarya</taxon>
        <taxon>Basidiomycota</taxon>
        <taxon>Pucciniomycotina</taxon>
        <taxon>Pucciniomycetes</taxon>
        <taxon>Pucciniales</taxon>
        <taxon>Sphaerophragmiaceae</taxon>
        <taxon>Austropuccinia</taxon>
    </lineage>
</organism>
<keyword evidence="3" id="KW-1185">Reference proteome</keyword>
<evidence type="ECO:0000313" key="2">
    <source>
        <dbReference type="EMBL" id="MBW0494206.1"/>
    </source>
</evidence>